<dbReference type="EMBL" id="SKBM01000028">
    <property type="protein sequence ID" value="TCZ55257.1"/>
    <property type="molecule type" value="Genomic_DNA"/>
</dbReference>
<reference evidence="3 4" key="1">
    <citation type="submission" date="2019-03" db="EMBL/GenBank/DDBJ databases">
        <title>Paracraurococcus aquatilis NE82 genome sequence.</title>
        <authorList>
            <person name="Zhao Y."/>
            <person name="Du Z."/>
        </authorList>
    </citation>
    <scope>NUCLEOTIDE SEQUENCE [LARGE SCALE GENOMIC DNA]</scope>
    <source>
        <strain evidence="3 4">NE82</strain>
    </source>
</reference>
<dbReference type="OrthoDB" id="9801573at2"/>
<dbReference type="InterPro" id="IPR028098">
    <property type="entry name" value="Glyco_trans_4-like_N"/>
</dbReference>
<dbReference type="AlphaFoldDB" id="A0A4R4D6D1"/>
<dbReference type="SUPFAM" id="SSF53756">
    <property type="entry name" value="UDP-Glycosyltransferase/glycogen phosphorylase"/>
    <property type="match status" value="1"/>
</dbReference>
<dbReference type="InterPro" id="IPR001296">
    <property type="entry name" value="Glyco_trans_1"/>
</dbReference>
<dbReference type="GO" id="GO:0016757">
    <property type="term" value="F:glycosyltransferase activity"/>
    <property type="evidence" value="ECO:0007669"/>
    <property type="project" value="InterPro"/>
</dbReference>
<organism evidence="3 4">
    <name type="scientific">Roseicella aquatilis</name>
    <dbReference type="NCBI Taxonomy" id="2527868"/>
    <lineage>
        <taxon>Bacteria</taxon>
        <taxon>Pseudomonadati</taxon>
        <taxon>Pseudomonadota</taxon>
        <taxon>Alphaproteobacteria</taxon>
        <taxon>Acetobacterales</taxon>
        <taxon>Roseomonadaceae</taxon>
        <taxon>Roseicella</taxon>
    </lineage>
</organism>
<dbReference type="PANTHER" id="PTHR12526">
    <property type="entry name" value="GLYCOSYLTRANSFERASE"/>
    <property type="match status" value="1"/>
</dbReference>
<feature type="domain" description="Glycosyl transferase family 1" evidence="1">
    <location>
        <begin position="172"/>
        <end position="307"/>
    </location>
</feature>
<feature type="domain" description="Glycosyltransferase subfamily 4-like N-terminal" evidence="2">
    <location>
        <begin position="18"/>
        <end position="130"/>
    </location>
</feature>
<dbReference type="PANTHER" id="PTHR12526:SF595">
    <property type="entry name" value="BLL5217 PROTEIN"/>
    <property type="match status" value="1"/>
</dbReference>
<dbReference type="RefSeq" id="WP_132294797.1">
    <property type="nucleotide sequence ID" value="NZ_SKBM01000028.1"/>
</dbReference>
<dbReference type="Gene3D" id="3.40.50.2000">
    <property type="entry name" value="Glycogen Phosphorylase B"/>
    <property type="match status" value="2"/>
</dbReference>
<proteinExistence type="predicted"/>
<dbReference type="CDD" id="cd03802">
    <property type="entry name" value="GT4_AviGT4-like"/>
    <property type="match status" value="1"/>
</dbReference>
<evidence type="ECO:0000259" key="1">
    <source>
        <dbReference type="Pfam" id="PF00534"/>
    </source>
</evidence>
<evidence type="ECO:0000259" key="2">
    <source>
        <dbReference type="Pfam" id="PF13439"/>
    </source>
</evidence>
<keyword evidence="4" id="KW-1185">Reference proteome</keyword>
<dbReference type="Proteomes" id="UP000295023">
    <property type="component" value="Unassembled WGS sequence"/>
</dbReference>
<name>A0A4R4D6D1_9PROT</name>
<accession>A0A4R4D6D1</accession>
<protein>
    <submittedName>
        <fullName evidence="3">Glycosyltransferase family 4 protein</fullName>
    </submittedName>
</protein>
<sequence length="353" mass="39469">MRIAQIAPLTESVPPKLYGGTERIVSYLTEELVALGHDVTLFASGDSITSARLEAMCPRALRLDKSIGDPMAPVFMMLETVLRRADEFDVLHFHLDYMPFSLFTRQPVPHVTTLHGRLDLPEIWPHYRTHRTVPLISISDSQRRPMAWANWASTIHHGLPAALLRPDPAAQPGYLAFIGRISPEKRVDRAIEIAGRAGLPLKIAAKVDRADLDYFEEQIRPLLAQPHVEFIGEISDAEKGPFLAGARALLFPIDWPEPFGLVMIEAMACGVPVIAYRHGSVPEVLEDGLTGFIVEDMEAAVEAVAKLPLLSRPAIRRRFEQRFTARRMAEDHVALYERLVRAREPSVRAMAAE</sequence>
<keyword evidence="3" id="KW-0808">Transferase</keyword>
<dbReference type="Pfam" id="PF00534">
    <property type="entry name" value="Glycos_transf_1"/>
    <property type="match status" value="1"/>
</dbReference>
<evidence type="ECO:0000313" key="4">
    <source>
        <dbReference type="Proteomes" id="UP000295023"/>
    </source>
</evidence>
<gene>
    <name evidence="3" type="ORF">EXY23_21990</name>
</gene>
<dbReference type="Pfam" id="PF13439">
    <property type="entry name" value="Glyco_transf_4"/>
    <property type="match status" value="1"/>
</dbReference>
<evidence type="ECO:0000313" key="3">
    <source>
        <dbReference type="EMBL" id="TCZ55257.1"/>
    </source>
</evidence>
<comment type="caution">
    <text evidence="3">The sequence shown here is derived from an EMBL/GenBank/DDBJ whole genome shotgun (WGS) entry which is preliminary data.</text>
</comment>